<keyword evidence="3" id="KW-1185">Reference proteome</keyword>
<sequence>MLRGGDDASGTQESILVSPHVGLDLKATHSVPILQEARATALAQTSQGDCSETIGSLTLTLVEPLADLLEGASNAPVGLVRGSVLDHHELSSNRSLGTVHVAALEGTSNIPDAAADRSTVPLAYGAEKRWGMRILVQLVIFLVMFSRPHMTVFAPKDDRATSFSQFRPIMVAPVLLRLFHKILANNGQAMALLDCRQRAFIPVDDCVQNVHLLGTVLHEARRKRRGLLMATMDIAKAFVRVKLDALVVALQRKEIAEEFVEYVRQFYDLATTVFNFQDKSLLVRPSTGVRLFNLVVDKFLEEHCKESTARFCVCNRLW</sequence>
<dbReference type="InterPro" id="IPR000477">
    <property type="entry name" value="RT_dom"/>
</dbReference>
<protein>
    <recommendedName>
        <fullName evidence="1">Reverse transcriptase domain-containing protein</fullName>
    </recommendedName>
</protein>
<gene>
    <name evidence="2" type="ORF">HPB51_002676</name>
</gene>
<reference evidence="2" key="2">
    <citation type="submission" date="2021-09" db="EMBL/GenBank/DDBJ databases">
        <authorList>
            <person name="Jia N."/>
            <person name="Wang J."/>
            <person name="Shi W."/>
            <person name="Du L."/>
            <person name="Sun Y."/>
            <person name="Zhan W."/>
            <person name="Jiang J."/>
            <person name="Wang Q."/>
            <person name="Zhang B."/>
            <person name="Ji P."/>
            <person name="Sakyi L.B."/>
            <person name="Cui X."/>
            <person name="Yuan T."/>
            <person name="Jiang B."/>
            <person name="Yang W."/>
            <person name="Lam T.T.-Y."/>
            <person name="Chang Q."/>
            <person name="Ding S."/>
            <person name="Wang X."/>
            <person name="Zhu J."/>
            <person name="Ruan X."/>
            <person name="Zhao L."/>
            <person name="Wei J."/>
            <person name="Que T."/>
            <person name="Du C."/>
            <person name="Cheng J."/>
            <person name="Dai P."/>
            <person name="Han X."/>
            <person name="Huang E."/>
            <person name="Gao Y."/>
            <person name="Liu J."/>
            <person name="Shao H."/>
            <person name="Ye R."/>
            <person name="Li L."/>
            <person name="Wei W."/>
            <person name="Wang X."/>
            <person name="Wang C."/>
            <person name="Huo Q."/>
            <person name="Li W."/>
            <person name="Guo W."/>
            <person name="Chen H."/>
            <person name="Chen S."/>
            <person name="Zhou L."/>
            <person name="Zhou L."/>
            <person name="Ni X."/>
            <person name="Tian J."/>
            <person name="Zhou Y."/>
            <person name="Sheng Y."/>
            <person name="Liu T."/>
            <person name="Pan Y."/>
            <person name="Xia L."/>
            <person name="Li J."/>
            <person name="Zhao F."/>
            <person name="Cao W."/>
        </authorList>
    </citation>
    <scope>NUCLEOTIDE SEQUENCE</scope>
    <source>
        <strain evidence="2">Rmic-2018</strain>
        <tissue evidence="2">Larvae</tissue>
    </source>
</reference>
<reference evidence="2" key="1">
    <citation type="journal article" date="2020" name="Cell">
        <title>Large-Scale Comparative Analyses of Tick Genomes Elucidate Their Genetic Diversity and Vector Capacities.</title>
        <authorList>
            <consortium name="Tick Genome and Microbiome Consortium (TIGMIC)"/>
            <person name="Jia N."/>
            <person name="Wang J."/>
            <person name="Shi W."/>
            <person name="Du L."/>
            <person name="Sun Y."/>
            <person name="Zhan W."/>
            <person name="Jiang J.F."/>
            <person name="Wang Q."/>
            <person name="Zhang B."/>
            <person name="Ji P."/>
            <person name="Bell-Sakyi L."/>
            <person name="Cui X.M."/>
            <person name="Yuan T.T."/>
            <person name="Jiang B.G."/>
            <person name="Yang W.F."/>
            <person name="Lam T.T."/>
            <person name="Chang Q.C."/>
            <person name="Ding S.J."/>
            <person name="Wang X.J."/>
            <person name="Zhu J.G."/>
            <person name="Ruan X.D."/>
            <person name="Zhao L."/>
            <person name="Wei J.T."/>
            <person name="Ye R.Z."/>
            <person name="Que T.C."/>
            <person name="Du C.H."/>
            <person name="Zhou Y.H."/>
            <person name="Cheng J.X."/>
            <person name="Dai P.F."/>
            <person name="Guo W.B."/>
            <person name="Han X.H."/>
            <person name="Huang E.J."/>
            <person name="Li L.F."/>
            <person name="Wei W."/>
            <person name="Gao Y.C."/>
            <person name="Liu J.Z."/>
            <person name="Shao H.Z."/>
            <person name="Wang X."/>
            <person name="Wang C.C."/>
            <person name="Yang T.C."/>
            <person name="Huo Q.B."/>
            <person name="Li W."/>
            <person name="Chen H.Y."/>
            <person name="Chen S.E."/>
            <person name="Zhou L.G."/>
            <person name="Ni X.B."/>
            <person name="Tian J.H."/>
            <person name="Sheng Y."/>
            <person name="Liu T."/>
            <person name="Pan Y.S."/>
            <person name="Xia L.Y."/>
            <person name="Li J."/>
            <person name="Zhao F."/>
            <person name="Cao W.C."/>
        </authorList>
    </citation>
    <scope>NUCLEOTIDE SEQUENCE</scope>
    <source>
        <strain evidence="2">Rmic-2018</strain>
    </source>
</reference>
<dbReference type="Pfam" id="PF00078">
    <property type="entry name" value="RVT_1"/>
    <property type="match status" value="1"/>
</dbReference>
<proteinExistence type="predicted"/>
<dbReference type="PANTHER" id="PTHR19446">
    <property type="entry name" value="REVERSE TRANSCRIPTASES"/>
    <property type="match status" value="1"/>
</dbReference>
<evidence type="ECO:0000313" key="3">
    <source>
        <dbReference type="Proteomes" id="UP000821866"/>
    </source>
</evidence>
<evidence type="ECO:0000313" key="2">
    <source>
        <dbReference type="EMBL" id="KAH8036622.1"/>
    </source>
</evidence>
<name>A0A9J6EQH2_RHIMP</name>
<accession>A0A9J6EQH2</accession>
<dbReference type="AlphaFoldDB" id="A0A9J6EQH2"/>
<comment type="caution">
    <text evidence="2">The sequence shown here is derived from an EMBL/GenBank/DDBJ whole genome shotgun (WGS) entry which is preliminary data.</text>
</comment>
<feature type="domain" description="Reverse transcriptase" evidence="1">
    <location>
        <begin position="156"/>
        <end position="277"/>
    </location>
</feature>
<organism evidence="2 3">
    <name type="scientific">Rhipicephalus microplus</name>
    <name type="common">Cattle tick</name>
    <name type="synonym">Boophilus microplus</name>
    <dbReference type="NCBI Taxonomy" id="6941"/>
    <lineage>
        <taxon>Eukaryota</taxon>
        <taxon>Metazoa</taxon>
        <taxon>Ecdysozoa</taxon>
        <taxon>Arthropoda</taxon>
        <taxon>Chelicerata</taxon>
        <taxon>Arachnida</taxon>
        <taxon>Acari</taxon>
        <taxon>Parasitiformes</taxon>
        <taxon>Ixodida</taxon>
        <taxon>Ixodoidea</taxon>
        <taxon>Ixodidae</taxon>
        <taxon>Rhipicephalinae</taxon>
        <taxon>Rhipicephalus</taxon>
        <taxon>Boophilus</taxon>
    </lineage>
</organism>
<evidence type="ECO:0000259" key="1">
    <source>
        <dbReference type="Pfam" id="PF00078"/>
    </source>
</evidence>
<dbReference type="Proteomes" id="UP000821866">
    <property type="component" value="Chromosome 10"/>
</dbReference>
<dbReference type="EMBL" id="JABSTU010000002">
    <property type="protein sequence ID" value="KAH8036622.1"/>
    <property type="molecule type" value="Genomic_DNA"/>
</dbReference>